<dbReference type="Gene3D" id="3.10.50.40">
    <property type="match status" value="1"/>
</dbReference>
<evidence type="ECO:0000313" key="6">
    <source>
        <dbReference type="Proteomes" id="UP000095283"/>
    </source>
</evidence>
<evidence type="ECO:0000313" key="7">
    <source>
        <dbReference type="WBParaSite" id="Hba_21036"/>
    </source>
</evidence>
<evidence type="ECO:0000259" key="5">
    <source>
        <dbReference type="Pfam" id="PF23322"/>
    </source>
</evidence>
<keyword evidence="2" id="KW-0963">Cytoplasm</keyword>
<organism evidence="6 7">
    <name type="scientific">Heterorhabditis bacteriophora</name>
    <name type="common">Entomopathogenic nematode worm</name>
    <dbReference type="NCBI Taxonomy" id="37862"/>
    <lineage>
        <taxon>Eukaryota</taxon>
        <taxon>Metazoa</taxon>
        <taxon>Ecdysozoa</taxon>
        <taxon>Nematoda</taxon>
        <taxon>Chromadorea</taxon>
        <taxon>Rhabditida</taxon>
        <taxon>Rhabditina</taxon>
        <taxon>Rhabditomorpha</taxon>
        <taxon>Strongyloidea</taxon>
        <taxon>Heterorhabditidae</taxon>
        <taxon>Heterorhabditis</taxon>
    </lineage>
</organism>
<dbReference type="InterPro" id="IPR019734">
    <property type="entry name" value="TPR_rpt"/>
</dbReference>
<accession>A0A1I7XU36</accession>
<keyword evidence="4" id="KW-0802">TPR repeat</keyword>
<dbReference type="GO" id="GO:0003755">
    <property type="term" value="F:peptidyl-prolyl cis-trans isomerase activity"/>
    <property type="evidence" value="ECO:0007669"/>
    <property type="project" value="InterPro"/>
</dbReference>
<dbReference type="AlphaFoldDB" id="A0A1I7XU36"/>
<dbReference type="SMART" id="SM00028">
    <property type="entry name" value="TPR"/>
    <property type="match status" value="2"/>
</dbReference>
<dbReference type="InterPro" id="IPR039663">
    <property type="entry name" value="AIP/AIPL1/TTC9"/>
</dbReference>
<dbReference type="GO" id="GO:0005737">
    <property type="term" value="C:cytoplasm"/>
    <property type="evidence" value="ECO:0007669"/>
    <property type="project" value="UniProtKB-SubCell"/>
</dbReference>
<feature type="domain" description="AIP/AIPL N-terminal FKBP-type PPIase" evidence="5">
    <location>
        <begin position="55"/>
        <end position="167"/>
    </location>
</feature>
<dbReference type="SUPFAM" id="SSF48452">
    <property type="entry name" value="TPR-like"/>
    <property type="match status" value="1"/>
</dbReference>
<dbReference type="Pfam" id="PF23322">
    <property type="entry name" value="PPIase_AIP"/>
    <property type="match status" value="1"/>
</dbReference>
<sequence>MNEVKPRCVKKTLHAGKGMVPEYKTGTKAIFHYETLKPIEAVSSKLEMPHERDRYESIDNTRSPWPGGYGQPLELVFGKKFQLPIFETCLRSMLIDEISQFDIEASELYTYPMVSKKLRDIAKPHGHNREAHSSHMCAAALTSGTGYPALDPLLEQPRPLRFIFHLLSVMQSEEYEAEGWQLSAEEKMMSLETLRLEGNALYAQRKYDEAIDKYREALGRVDGLMLREKPGEPEWEELDQKNLLLYLNLSQCYLHVGNMYEAAETATEVLKRDNDNEKALFRRARARLATWHLDEV</sequence>
<keyword evidence="6" id="KW-1185">Reference proteome</keyword>
<dbReference type="WBParaSite" id="Hba_21036">
    <property type="protein sequence ID" value="Hba_21036"/>
    <property type="gene ID" value="Hba_21036"/>
</dbReference>
<protein>
    <submittedName>
        <fullName evidence="7">TPR_REGION domain-containing protein</fullName>
    </submittedName>
</protein>
<dbReference type="PANTHER" id="PTHR11242">
    <property type="entry name" value="ARYL HYDROCARBON RECEPTOR INTERACTING PROTEIN RELATED"/>
    <property type="match status" value="1"/>
</dbReference>
<name>A0A1I7XU36_HETBA</name>
<dbReference type="Proteomes" id="UP000095283">
    <property type="component" value="Unplaced"/>
</dbReference>
<evidence type="ECO:0000256" key="4">
    <source>
        <dbReference type="ARBA" id="ARBA00022803"/>
    </source>
</evidence>
<evidence type="ECO:0000256" key="2">
    <source>
        <dbReference type="ARBA" id="ARBA00022490"/>
    </source>
</evidence>
<evidence type="ECO:0000256" key="3">
    <source>
        <dbReference type="ARBA" id="ARBA00022737"/>
    </source>
</evidence>
<proteinExistence type="predicted"/>
<evidence type="ECO:0000256" key="1">
    <source>
        <dbReference type="ARBA" id="ARBA00004496"/>
    </source>
</evidence>
<dbReference type="InterPro" id="IPR011990">
    <property type="entry name" value="TPR-like_helical_dom_sf"/>
</dbReference>
<dbReference type="InterPro" id="IPR056277">
    <property type="entry name" value="PPIase_AIP"/>
</dbReference>
<keyword evidence="3" id="KW-0677">Repeat</keyword>
<reference evidence="7" key="1">
    <citation type="submission" date="2016-11" db="UniProtKB">
        <authorList>
            <consortium name="WormBaseParasite"/>
        </authorList>
    </citation>
    <scope>IDENTIFICATION</scope>
</reference>
<dbReference type="Gene3D" id="1.25.40.10">
    <property type="entry name" value="Tetratricopeptide repeat domain"/>
    <property type="match status" value="1"/>
</dbReference>
<comment type="subcellular location">
    <subcellularLocation>
        <location evidence="1">Cytoplasm</location>
    </subcellularLocation>
</comment>
<dbReference type="PANTHER" id="PTHR11242:SF0">
    <property type="entry name" value="TPR_REGION DOMAIN-CONTAINING PROTEIN"/>
    <property type="match status" value="1"/>
</dbReference>
<dbReference type="InterPro" id="IPR046357">
    <property type="entry name" value="PPIase_dom_sf"/>
</dbReference>